<dbReference type="SUPFAM" id="SSF75304">
    <property type="entry name" value="Amidase signature (AS) enzymes"/>
    <property type="match status" value="1"/>
</dbReference>
<protein>
    <submittedName>
        <fullName evidence="3">Asp-tRNAAsn/Glu-tRNAGln amidotransferase A subunit and related amidase</fullName>
        <ecNumber evidence="3">3.5.1.54</ecNumber>
    </submittedName>
</protein>
<evidence type="ECO:0000259" key="2">
    <source>
        <dbReference type="Pfam" id="PF21986"/>
    </source>
</evidence>
<dbReference type="Gene3D" id="3.10.490.10">
    <property type="entry name" value="Gamma-glutamyl cyclotransferase-like"/>
    <property type="match status" value="1"/>
</dbReference>
<dbReference type="GO" id="GO:0016740">
    <property type="term" value="F:transferase activity"/>
    <property type="evidence" value="ECO:0007669"/>
    <property type="project" value="UniProtKB-KW"/>
</dbReference>
<dbReference type="HOGENOM" id="CLU_009600_0_1_6"/>
<dbReference type="EMBL" id="CP007142">
    <property type="protein sequence ID" value="AJQ95727.1"/>
    <property type="molecule type" value="Genomic_DNA"/>
</dbReference>
<dbReference type="Pfam" id="PF21986">
    <property type="entry name" value="AH_C"/>
    <property type="match status" value="1"/>
</dbReference>
<reference evidence="3 4" key="1">
    <citation type="submission" date="2014-01" db="EMBL/GenBank/DDBJ databases">
        <title>Full genme sequencing of cellulolytic bacterium Gynuella sunshinyii YC6258T gen. nov., sp. nov.</title>
        <authorList>
            <person name="Khan H."/>
            <person name="Chung E.J."/>
            <person name="Chung Y.R."/>
        </authorList>
    </citation>
    <scope>NUCLEOTIDE SEQUENCE [LARGE SCALE GENOMIC DNA]</scope>
    <source>
        <strain evidence="3 4">YC6258</strain>
    </source>
</reference>
<feature type="domain" description="Amidase" evidence="1">
    <location>
        <begin position="73"/>
        <end position="450"/>
    </location>
</feature>
<dbReference type="PANTHER" id="PTHR11895">
    <property type="entry name" value="TRANSAMIDASE"/>
    <property type="match status" value="1"/>
</dbReference>
<dbReference type="InterPro" id="IPR036928">
    <property type="entry name" value="AS_sf"/>
</dbReference>
<dbReference type="Pfam" id="PF01425">
    <property type="entry name" value="Amidase"/>
    <property type="match status" value="1"/>
</dbReference>
<dbReference type="NCBIfam" id="NF006043">
    <property type="entry name" value="PRK08186.1"/>
    <property type="match status" value="1"/>
</dbReference>
<keyword evidence="3" id="KW-0808">Transferase</keyword>
<dbReference type="AlphaFoldDB" id="A0A0C5VLZ3"/>
<dbReference type="RefSeq" id="WP_245626948.1">
    <property type="nucleotide sequence ID" value="NZ_CP007142.1"/>
</dbReference>
<feature type="domain" description="Allophanate hydrolase C-terminal" evidence="2">
    <location>
        <begin position="486"/>
        <end position="610"/>
    </location>
</feature>
<sequence length="615" mass="66293">MSMNKITSITHNTPDMGFSALRVAYQTGNATPAGVMADIRERAKSYGDYNIWIHLLTEEEQAVWLEALKGKDIDSHPLWGIPFAIKDNIDLAGIPTTAGCEAFAYTPEVSSQVVQQLIDAGAVPVGKTNLDQFATGLNGTRSPIGACHNAFNYDYISGGSSSGSAVAVALGLASFSLGTDTAGSGRIPACFNNLVGVKPSIGLLSATGLVPACRSLDCMTIFAYNTDDANVALAAAEGFDQRDGYSRRNPFANQARHYGLRKGPLTVGVIPAHQLKFFGDEGYQKAYWHTLELLKEQGFVFQEIDYAPFDEIAQLLYEGPWVSERYVATQPLIDEHPEAIFPVVREIIAPGGKPPATALFKAQYRIQDLKQICLAQMTQLDCLLTPTAGRHFTIAEMLAEPIKRNSELGYYTNFMNLIDLAAIAVPTVMTEHNMPFGVTLVGPTFSDRMLMSIANRIQQALPLPKGKLETMAAPANVTPVGNLNTIDVMVCGAHLQGQPLNWQLTERGATLKAKTTTAPVYRMYALAGGPPFRPGLILDTGTGGDAIEVEIWSMPTDNFGSFVAGIPAPLGIGKIQLADGSQVTGFICEPYGIEGAQEITRFKGWRAYLASLNNA</sequence>
<evidence type="ECO:0000313" key="4">
    <source>
        <dbReference type="Proteomes" id="UP000032266"/>
    </source>
</evidence>
<gene>
    <name evidence="3" type="ORF">YC6258_03691</name>
</gene>
<proteinExistence type="predicted"/>
<dbReference type="NCBIfam" id="TIGR02713">
    <property type="entry name" value="allophanate_hyd"/>
    <property type="match status" value="1"/>
</dbReference>
<keyword evidence="3" id="KW-0378">Hydrolase</keyword>
<keyword evidence="4" id="KW-1185">Reference proteome</keyword>
<dbReference type="InterPro" id="IPR000120">
    <property type="entry name" value="Amidase"/>
</dbReference>
<dbReference type="PATRIC" id="fig|1445510.3.peg.3664"/>
<dbReference type="STRING" id="1445510.YC6258_03691"/>
<dbReference type="PANTHER" id="PTHR11895:SF169">
    <property type="entry name" value="GLUTAMYL-TRNA(GLN) AMIDOTRANSFERASE"/>
    <property type="match status" value="1"/>
</dbReference>
<dbReference type="Proteomes" id="UP000032266">
    <property type="component" value="Chromosome"/>
</dbReference>
<dbReference type="Gene3D" id="1.20.58.1700">
    <property type="match status" value="1"/>
</dbReference>
<accession>A0A0C5VLZ3</accession>
<organism evidence="3 4">
    <name type="scientific">Gynuella sunshinyii YC6258</name>
    <dbReference type="NCBI Taxonomy" id="1445510"/>
    <lineage>
        <taxon>Bacteria</taxon>
        <taxon>Pseudomonadati</taxon>
        <taxon>Pseudomonadota</taxon>
        <taxon>Gammaproteobacteria</taxon>
        <taxon>Oceanospirillales</taxon>
        <taxon>Saccharospirillaceae</taxon>
        <taxon>Gynuella</taxon>
    </lineage>
</organism>
<dbReference type="InterPro" id="IPR023631">
    <property type="entry name" value="Amidase_dom"/>
</dbReference>
<dbReference type="KEGG" id="gsn:YC6258_03691"/>
<evidence type="ECO:0000313" key="3">
    <source>
        <dbReference type="EMBL" id="AJQ95727.1"/>
    </source>
</evidence>
<dbReference type="InterPro" id="IPR014085">
    <property type="entry name" value="Allophanate_hydrolase"/>
</dbReference>
<dbReference type="InterPro" id="IPR053844">
    <property type="entry name" value="AH_C"/>
</dbReference>
<dbReference type="Gene3D" id="3.90.1300.10">
    <property type="entry name" value="Amidase signature (AS) domain"/>
    <property type="match status" value="1"/>
</dbReference>
<evidence type="ECO:0000259" key="1">
    <source>
        <dbReference type="Pfam" id="PF01425"/>
    </source>
</evidence>
<dbReference type="GO" id="GO:0004039">
    <property type="term" value="F:allophanate hydrolase activity"/>
    <property type="evidence" value="ECO:0007669"/>
    <property type="project" value="UniProtKB-EC"/>
</dbReference>
<name>A0A0C5VLZ3_9GAMM</name>
<dbReference type="EC" id="3.5.1.54" evidence="3"/>